<sequence length="419" mass="45485">MQYFIKMLLCALVMTGPLLMVSCKKEEKVTDAGKTAIPADVLEKMKAHGFSTRDVMKVTAGYVVEGDIFLSAAALNERTFSPAMRIAQGEQYRTHNLITGLPRTITVSVSNLPAAYTAATDVAIARYNALNLQLKFSRVASGGEIDIKYTSLGEGVSVRSAGFPTSTGNPASPIQLNADPDALGSAPNQGYLATLIAHEIGHAIGLRHTDYFNRAYSCNIGSNEGDAGVGAVVIPGTATYGDPDSWMLACNGGGADRPFNANDVAALDYLYGSGVLNPLPDGTYRLINVNSGKAVSVQAVYTHNGALICQWIWENTNNQKWILYYLGDGYYKLTALHSGKVLSVIDGSAGDAILDQWEWNSSYYQQWRFVRNPDGTLMIINRLSGRAAGIGLGFLQNGAVVNLERWRGERFQRWYVERL</sequence>
<feature type="chain" id="PRO_5046669074" evidence="1">
    <location>
        <begin position="21"/>
        <end position="419"/>
    </location>
</feature>
<evidence type="ECO:0000313" key="3">
    <source>
        <dbReference type="EMBL" id="MCW3485356.1"/>
    </source>
</evidence>
<evidence type="ECO:0000256" key="1">
    <source>
        <dbReference type="SAM" id="SignalP"/>
    </source>
</evidence>
<dbReference type="Gene3D" id="2.80.10.50">
    <property type="match status" value="1"/>
</dbReference>
<dbReference type="InterPro" id="IPR035992">
    <property type="entry name" value="Ricin_B-like_lectins"/>
</dbReference>
<dbReference type="Gene3D" id="3.40.390.10">
    <property type="entry name" value="Collagenase (Catalytic Domain)"/>
    <property type="match status" value="1"/>
</dbReference>
<dbReference type="PROSITE" id="PS50231">
    <property type="entry name" value="RICIN_B_LECTIN"/>
    <property type="match status" value="1"/>
</dbReference>
<dbReference type="EMBL" id="JAPDNS010000001">
    <property type="protein sequence ID" value="MCW3485356.1"/>
    <property type="molecule type" value="Genomic_DNA"/>
</dbReference>
<dbReference type="Pfam" id="PF12388">
    <property type="entry name" value="Peptidase_M57"/>
    <property type="match status" value="1"/>
</dbReference>
<accession>A0ABT3IN10</accession>
<dbReference type="SUPFAM" id="SSF50370">
    <property type="entry name" value="Ricin B-like lectins"/>
    <property type="match status" value="1"/>
</dbReference>
<name>A0ABT3IN10_9BACT</name>
<keyword evidence="1" id="KW-0732">Signal</keyword>
<proteinExistence type="predicted"/>
<comment type="caution">
    <text evidence="3">The sequence shown here is derived from an EMBL/GenBank/DDBJ whole genome shotgun (WGS) entry which is preliminary data.</text>
</comment>
<dbReference type="PROSITE" id="PS51257">
    <property type="entry name" value="PROKAR_LIPOPROTEIN"/>
    <property type="match status" value="1"/>
</dbReference>
<dbReference type="GO" id="GO:0008237">
    <property type="term" value="F:metallopeptidase activity"/>
    <property type="evidence" value="ECO:0007669"/>
    <property type="project" value="UniProtKB-KW"/>
</dbReference>
<keyword evidence="4" id="KW-1185">Reference proteome</keyword>
<dbReference type="Proteomes" id="UP001207742">
    <property type="component" value="Unassembled WGS sequence"/>
</dbReference>
<dbReference type="RefSeq" id="WP_264731645.1">
    <property type="nucleotide sequence ID" value="NZ_JAPDNR010000001.1"/>
</dbReference>
<organism evidence="3 4">
    <name type="scientific">Chitinophaga nivalis</name>
    <dbReference type="NCBI Taxonomy" id="2991709"/>
    <lineage>
        <taxon>Bacteria</taxon>
        <taxon>Pseudomonadati</taxon>
        <taxon>Bacteroidota</taxon>
        <taxon>Chitinophagia</taxon>
        <taxon>Chitinophagales</taxon>
        <taxon>Chitinophagaceae</taxon>
        <taxon>Chitinophaga</taxon>
    </lineage>
</organism>
<evidence type="ECO:0000259" key="2">
    <source>
        <dbReference type="Pfam" id="PF14200"/>
    </source>
</evidence>
<keyword evidence="3" id="KW-0645">Protease</keyword>
<evidence type="ECO:0000313" key="4">
    <source>
        <dbReference type="Proteomes" id="UP001207742"/>
    </source>
</evidence>
<protein>
    <submittedName>
        <fullName evidence="3">M57 family metalloprotease</fullName>
    </submittedName>
</protein>
<dbReference type="CDD" id="cd00161">
    <property type="entry name" value="beta-trefoil_Ricin-like"/>
    <property type="match status" value="1"/>
</dbReference>
<dbReference type="InterPro" id="IPR024653">
    <property type="entry name" value="Peptidase_M10/M27/M57"/>
</dbReference>
<dbReference type="Pfam" id="PF14200">
    <property type="entry name" value="RicinB_lectin_2"/>
    <property type="match status" value="1"/>
</dbReference>
<reference evidence="3 4" key="1">
    <citation type="submission" date="2022-10" db="EMBL/GenBank/DDBJ databases">
        <title>Chitinophaga nivalis PC15 sp. nov., isolated from Pyeongchang county, South Korea.</title>
        <authorList>
            <person name="Trinh H.N."/>
        </authorList>
    </citation>
    <scope>NUCLEOTIDE SEQUENCE [LARGE SCALE GENOMIC DNA]</scope>
    <source>
        <strain evidence="3 4">PC14</strain>
    </source>
</reference>
<dbReference type="SUPFAM" id="SSF55486">
    <property type="entry name" value="Metalloproteases ('zincins'), catalytic domain"/>
    <property type="match status" value="1"/>
</dbReference>
<feature type="signal peptide" evidence="1">
    <location>
        <begin position="1"/>
        <end position="20"/>
    </location>
</feature>
<dbReference type="InterPro" id="IPR024079">
    <property type="entry name" value="MetalloPept_cat_dom_sf"/>
</dbReference>
<dbReference type="InterPro" id="IPR000772">
    <property type="entry name" value="Ricin_B_lectin"/>
</dbReference>
<keyword evidence="3" id="KW-0482">Metalloprotease</keyword>
<feature type="domain" description="Ricin B lectin" evidence="2">
    <location>
        <begin position="280"/>
        <end position="357"/>
    </location>
</feature>
<keyword evidence="3" id="KW-0378">Hydrolase</keyword>
<gene>
    <name evidence="3" type="ORF">OL497_15705</name>
</gene>